<feature type="region of interest" description="Disordered" evidence="2">
    <location>
        <begin position="357"/>
        <end position="426"/>
    </location>
</feature>
<feature type="compositionally biased region" description="Basic and acidic residues" evidence="2">
    <location>
        <begin position="1"/>
        <end position="11"/>
    </location>
</feature>
<dbReference type="Pfam" id="PF15385">
    <property type="entry name" value="SARG"/>
    <property type="match status" value="1"/>
</dbReference>
<sequence>MFDDNKKKSDQSWKNGSGKITKTHTPAHMHTRTSDCPNASARGLTLCALVSSSLSRSYPFSRTSMTDGLPEEKECLQFFEETIGSLENSLEEDGLRAGLVKSPASASHLLGHEMDGPPETPDLYRVHPINARRLSAKDQDIIDLVRPDPDMIHFEIKPRHDPLHHSAGYELTDSHSYHPAGSVPTPVLIAKKIAENQAVGTPNTLASLQRRHSQEDVKSLGLDGVPPAKQGPPTLAKPTRYPANISMVIGNRELQNQPGSNVNLHDRRALMLSNLTGAPQGLLQEDSKPILVQKLRKAPSRSASFKDPTPEKTRMEALSKLGLARNCDLSGEIDLPDILSSHIDVNQNVPVKPQALPAKLNSYGGKSRTINPSVGVQRPPDSPGRALKGPPPTPAPRNPQTSHPNAGKAAVPDAKQRAAAPMFRPQGITVQFSGRGATEESRKQALKKLGLLKES</sequence>
<keyword evidence="1" id="KW-0597">Phosphoprotein</keyword>
<feature type="compositionally biased region" description="Basic residues" evidence="2">
    <location>
        <begin position="21"/>
        <end position="31"/>
    </location>
</feature>
<evidence type="ECO:0000256" key="2">
    <source>
        <dbReference type="SAM" id="MobiDB-lite"/>
    </source>
</evidence>
<reference evidence="3" key="2">
    <citation type="submission" date="2025-09" db="UniProtKB">
        <authorList>
            <consortium name="Ensembl"/>
        </authorList>
    </citation>
    <scope>IDENTIFICATION</scope>
</reference>
<dbReference type="Proteomes" id="UP000264820">
    <property type="component" value="Unplaced"/>
</dbReference>
<feature type="region of interest" description="Disordered" evidence="2">
    <location>
        <begin position="1"/>
        <end position="36"/>
    </location>
</feature>
<organism evidence="3 4">
    <name type="scientific">Hippocampus comes</name>
    <name type="common">Tiger tail seahorse</name>
    <dbReference type="NCBI Taxonomy" id="109280"/>
    <lineage>
        <taxon>Eukaryota</taxon>
        <taxon>Metazoa</taxon>
        <taxon>Chordata</taxon>
        <taxon>Craniata</taxon>
        <taxon>Vertebrata</taxon>
        <taxon>Euteleostomi</taxon>
        <taxon>Actinopterygii</taxon>
        <taxon>Neopterygii</taxon>
        <taxon>Teleostei</taxon>
        <taxon>Neoteleostei</taxon>
        <taxon>Acanthomorphata</taxon>
        <taxon>Syngnathiaria</taxon>
        <taxon>Syngnathiformes</taxon>
        <taxon>Syngnathoidei</taxon>
        <taxon>Syngnathidae</taxon>
        <taxon>Hippocampus</taxon>
    </lineage>
</organism>
<evidence type="ECO:0008006" key="5">
    <source>
        <dbReference type="Google" id="ProtNLM"/>
    </source>
</evidence>
<dbReference type="AlphaFoldDB" id="A0A3Q2XRK9"/>
<proteinExistence type="predicted"/>
<keyword evidence="4" id="KW-1185">Reference proteome</keyword>
<dbReference type="STRING" id="109280.ENSHCOP00000002756"/>
<dbReference type="OMA" id="RQPDCGQ"/>
<dbReference type="Ensembl" id="ENSHCOT00000009896.1">
    <property type="protein sequence ID" value="ENSHCOP00000002756.1"/>
    <property type="gene ID" value="ENSHCOG00000003958.1"/>
</dbReference>
<reference evidence="3" key="1">
    <citation type="submission" date="2025-08" db="UniProtKB">
        <authorList>
            <consortium name="Ensembl"/>
        </authorList>
    </citation>
    <scope>IDENTIFICATION</scope>
</reference>
<dbReference type="PANTHER" id="PTHR16095">
    <property type="entry name" value="TRANSMEMBRANE PROTEIN 143 FAMILY MEMBER"/>
    <property type="match status" value="1"/>
</dbReference>
<evidence type="ECO:0000313" key="3">
    <source>
        <dbReference type="Ensembl" id="ENSHCOP00000002756.1"/>
    </source>
</evidence>
<name>A0A3Q2XRK9_HIPCM</name>
<evidence type="ECO:0000313" key="4">
    <source>
        <dbReference type="Proteomes" id="UP000264820"/>
    </source>
</evidence>
<dbReference type="PANTHER" id="PTHR16095:SF9">
    <property type="entry name" value="PROLINE AND SERINE-RICH PROTEIN 2"/>
    <property type="match status" value="1"/>
</dbReference>
<accession>A0A3Q2XRK9</accession>
<feature type="region of interest" description="Disordered" evidence="2">
    <location>
        <begin position="219"/>
        <end position="240"/>
    </location>
</feature>
<dbReference type="GeneTree" id="ENSGT01010000222533"/>
<protein>
    <recommendedName>
        <fullName evidence="5">Proline and serine rich 2</fullName>
    </recommendedName>
</protein>
<evidence type="ECO:0000256" key="1">
    <source>
        <dbReference type="ARBA" id="ARBA00022553"/>
    </source>
</evidence>